<evidence type="ECO:0000313" key="1">
    <source>
        <dbReference type="EMBL" id="EEF61980.1"/>
    </source>
</evidence>
<dbReference type="Gene3D" id="3.40.50.1000">
    <property type="entry name" value="HAD superfamily/HAD-like"/>
    <property type="match status" value="1"/>
</dbReference>
<sequence>MSDPAQVLKDFKPTKEFFIGIDSDGCIFDSMEIKHKECFVPMFIKHFNLQAVSKYARETWEFVNLYSKTRGANRFPALSRALNLLRERPEVIARGVKIPDTKALDEWIARESKLGNATLAAEVKNGNTGLAQVKAWSDAVNACIDDIVHGVPPFPCVRESLEKISQKADSMVISQTPTPALEREWAEHGLRNFVKIIAGQEMGTKTEHLKFAADDKYVPTKILMIGDAPGDYKAAKANHALFYPITPGREEQSWKRFQDEALDRFFAGTYAGDYEAKLVKEFDASLPEKPTWQV</sequence>
<comment type="caution">
    <text evidence="1">The sequence shown here is derived from an EMBL/GenBank/DDBJ whole genome shotgun (WGS) entry which is preliminary data.</text>
</comment>
<dbReference type="EMBL" id="ABOX02000007">
    <property type="protein sequence ID" value="EEF61980.1"/>
    <property type="molecule type" value="Genomic_DNA"/>
</dbReference>
<dbReference type="OrthoDB" id="9796026at2"/>
<dbReference type="InterPro" id="IPR023198">
    <property type="entry name" value="PGP-like_dom2"/>
</dbReference>
<keyword evidence="2" id="KW-1185">Reference proteome</keyword>
<dbReference type="Proteomes" id="UP000003688">
    <property type="component" value="Unassembled WGS sequence"/>
</dbReference>
<dbReference type="InterPro" id="IPR023214">
    <property type="entry name" value="HAD_sf"/>
</dbReference>
<dbReference type="SUPFAM" id="SSF56784">
    <property type="entry name" value="HAD-like"/>
    <property type="match status" value="1"/>
</dbReference>
<evidence type="ECO:0008006" key="3">
    <source>
        <dbReference type="Google" id="ProtNLM"/>
    </source>
</evidence>
<gene>
    <name evidence="1" type="ORF">Cflav_PD4643</name>
</gene>
<dbReference type="STRING" id="320771.Cflav_PD4643"/>
<accession>B9XE89</accession>
<proteinExistence type="predicted"/>
<reference evidence="1 2" key="1">
    <citation type="journal article" date="2011" name="J. Bacteriol.">
        <title>Genome sequence of 'Pedosphaera parvula' Ellin514, an aerobic Verrucomicrobial isolate from pasture soil.</title>
        <authorList>
            <person name="Kant R."/>
            <person name="van Passel M.W."/>
            <person name="Sangwan P."/>
            <person name="Palva A."/>
            <person name="Lucas S."/>
            <person name="Copeland A."/>
            <person name="Lapidus A."/>
            <person name="Glavina Del Rio T."/>
            <person name="Dalin E."/>
            <person name="Tice H."/>
            <person name="Bruce D."/>
            <person name="Goodwin L."/>
            <person name="Pitluck S."/>
            <person name="Chertkov O."/>
            <person name="Larimer F.W."/>
            <person name="Land M.L."/>
            <person name="Hauser L."/>
            <person name="Brettin T.S."/>
            <person name="Detter J.C."/>
            <person name="Han S."/>
            <person name="de Vos W.M."/>
            <person name="Janssen P.H."/>
            <person name="Smidt H."/>
        </authorList>
    </citation>
    <scope>NUCLEOTIDE SEQUENCE [LARGE SCALE GENOMIC DNA]</scope>
    <source>
        <strain evidence="1 2">Ellin514</strain>
    </source>
</reference>
<organism evidence="1 2">
    <name type="scientific">Pedosphaera parvula (strain Ellin514)</name>
    <dbReference type="NCBI Taxonomy" id="320771"/>
    <lineage>
        <taxon>Bacteria</taxon>
        <taxon>Pseudomonadati</taxon>
        <taxon>Verrucomicrobiota</taxon>
        <taxon>Pedosphaerae</taxon>
        <taxon>Pedosphaerales</taxon>
        <taxon>Pedosphaeraceae</taxon>
        <taxon>Pedosphaera</taxon>
    </lineage>
</organism>
<dbReference type="RefSeq" id="WP_007414137.1">
    <property type="nucleotide sequence ID" value="NZ_ABOX02000007.1"/>
</dbReference>
<evidence type="ECO:0000313" key="2">
    <source>
        <dbReference type="Proteomes" id="UP000003688"/>
    </source>
</evidence>
<dbReference type="InterPro" id="IPR036412">
    <property type="entry name" value="HAD-like_sf"/>
</dbReference>
<protein>
    <recommendedName>
        <fullName evidence="3">Haloacid dehalogenase domain protein hydrolase</fullName>
    </recommendedName>
</protein>
<dbReference type="Gene3D" id="1.10.150.240">
    <property type="entry name" value="Putative phosphatase, domain 2"/>
    <property type="match status" value="1"/>
</dbReference>
<name>B9XE89_PEDPL</name>
<dbReference type="AlphaFoldDB" id="B9XE89"/>